<keyword evidence="3" id="KW-1185">Reference proteome</keyword>
<dbReference type="RefSeq" id="WP_063965694.1">
    <property type="nucleotide sequence ID" value="NZ_JBCNAN010000051.1"/>
</dbReference>
<gene>
    <name evidence="2" type="ORF">AWH49_14365</name>
</gene>
<organism evidence="2 3">
    <name type="scientific">Domibacillus aminovorans</name>
    <dbReference type="NCBI Taxonomy" id="29332"/>
    <lineage>
        <taxon>Bacteria</taxon>
        <taxon>Bacillati</taxon>
        <taxon>Bacillota</taxon>
        <taxon>Bacilli</taxon>
        <taxon>Bacillales</taxon>
        <taxon>Bacillaceae</taxon>
        <taxon>Domibacillus</taxon>
    </lineage>
</organism>
<evidence type="ECO:0000313" key="2">
    <source>
        <dbReference type="EMBL" id="OAH61089.1"/>
    </source>
</evidence>
<dbReference type="GO" id="GO:0051301">
    <property type="term" value="P:cell division"/>
    <property type="evidence" value="ECO:0007669"/>
    <property type="project" value="UniProtKB-KW"/>
</dbReference>
<comment type="caution">
    <text evidence="2">The sequence shown here is derived from an EMBL/GenBank/DDBJ whole genome shotgun (WGS) entry which is preliminary data.</text>
</comment>
<dbReference type="SUPFAM" id="SSF55961">
    <property type="entry name" value="Bet v1-like"/>
    <property type="match status" value="1"/>
</dbReference>
<protein>
    <submittedName>
        <fullName evidence="2">Cell division protein</fullName>
    </submittedName>
</protein>
<sequence>MPVIEHQQFIKAPIEVCFDLARNVDIHTQTASKTKEKVVGGVKGGLLKRGDTVTWEAVHFGIKQRLTARVTEMEKPNKFIDIMVKGAFHSFVHTHEFIEEANGTIMIDKFQYKSPFGLMGVVVDKLILEKYMRAFIVSRAKELKKIAENLD</sequence>
<feature type="domain" description="Coenzyme Q-binding protein COQ10 START" evidence="1">
    <location>
        <begin position="10"/>
        <end position="122"/>
    </location>
</feature>
<dbReference type="InterPro" id="IPR023393">
    <property type="entry name" value="START-like_dom_sf"/>
</dbReference>
<dbReference type="AlphaFoldDB" id="A0A177L5U1"/>
<dbReference type="Pfam" id="PF03364">
    <property type="entry name" value="Polyketide_cyc"/>
    <property type="match status" value="1"/>
</dbReference>
<name>A0A177L5U1_9BACI</name>
<dbReference type="Gene3D" id="3.30.530.20">
    <property type="match status" value="1"/>
</dbReference>
<dbReference type="CDD" id="cd07820">
    <property type="entry name" value="SRPBCC_3"/>
    <property type="match status" value="1"/>
</dbReference>
<proteinExistence type="predicted"/>
<dbReference type="InterPro" id="IPR005031">
    <property type="entry name" value="COQ10_START"/>
</dbReference>
<evidence type="ECO:0000313" key="3">
    <source>
        <dbReference type="Proteomes" id="UP000076935"/>
    </source>
</evidence>
<evidence type="ECO:0000259" key="1">
    <source>
        <dbReference type="Pfam" id="PF03364"/>
    </source>
</evidence>
<reference evidence="2 3" key="1">
    <citation type="submission" date="2016-01" db="EMBL/GenBank/DDBJ databases">
        <title>Investigation of taxonomic status of Bacillus aminovorans.</title>
        <authorList>
            <person name="Verma A."/>
            <person name="Pal Y."/>
            <person name="Krishnamurthi S."/>
        </authorList>
    </citation>
    <scope>NUCLEOTIDE SEQUENCE [LARGE SCALE GENOMIC DNA]</scope>
    <source>
        <strain evidence="2 3">DSM 1314</strain>
    </source>
</reference>
<dbReference type="Proteomes" id="UP000076935">
    <property type="component" value="Unassembled WGS sequence"/>
</dbReference>
<keyword evidence="2" id="KW-0132">Cell division</keyword>
<dbReference type="EMBL" id="LQWY01000024">
    <property type="protein sequence ID" value="OAH61089.1"/>
    <property type="molecule type" value="Genomic_DNA"/>
</dbReference>
<keyword evidence="2" id="KW-0131">Cell cycle</keyword>
<accession>A0A177L5U1</accession>